<proteinExistence type="predicted"/>
<keyword evidence="3" id="KW-1185">Reference proteome</keyword>
<dbReference type="PANTHER" id="PTHR35394:SF5">
    <property type="entry name" value="DUF3176 DOMAIN-CONTAINING PROTEIN"/>
    <property type="match status" value="1"/>
</dbReference>
<dbReference type="Proteomes" id="UP001301769">
    <property type="component" value="Unassembled WGS sequence"/>
</dbReference>
<sequence length="640" mass="72046">MRSTAVDKPSQSGVPPKCGFADKAKARGYPPTWKLWLPEFSACALVLAMVGALVGTILPHQDKPLPEWPYGLSINTMVAIYLTIMKAALVFILSNCLGQLKWTWFEKTHPLNHLDKYDNASRGPWGSLLFLWALRGSTLLPSLASLVIILATIINPFGQAILQFYSCSVPEITQNVYIPTARCTTPDPDLNPIYDIELDLINAVHLGIYASQPPDVSVGCPSGNCTFPHRYSSAGWCSKCEDISEQLVYTRTPHAEYSNDWDSTPEPEDYTWENYTLDSSALNAGALEGDRGMTMIIQLILAQSESTVERNRGLYTPDAWTHSTGTAAECRIYPCTQTYSGKVDRGKLSETVEVEESLWGYYEQMGDWFSIIEIPCLNGQEVSDLRALGYIFDDADYGITDSSNTKWWLSYNFSVKADAAPDKYLWKDWDHGPGIYIRPECIYQANFRGMEILRPLVHSIFSDKLGIRPNMFIGDSPPLRSLFRDGNISFETVDQTFKRVAQSMTVYARNKQQTDFLQEVKGVGLASATCISIEWIWLTYPGVLVLATFVALAMAVIQVRLSRGDGDSTKGRVFLDRQNYKNSVLPLMFHVLERRDNRHAVDETAVGGGDWSIDKIEREAKRLMVRLERTEGSEWRFREL</sequence>
<dbReference type="InterPro" id="IPR021514">
    <property type="entry name" value="DUF3176"/>
</dbReference>
<reference evidence="2" key="1">
    <citation type="journal article" date="2023" name="Mol. Phylogenet. Evol.">
        <title>Genome-scale phylogeny and comparative genomics of the fungal order Sordariales.</title>
        <authorList>
            <person name="Hensen N."/>
            <person name="Bonometti L."/>
            <person name="Westerberg I."/>
            <person name="Brannstrom I.O."/>
            <person name="Guillou S."/>
            <person name="Cros-Aarteil S."/>
            <person name="Calhoun S."/>
            <person name="Haridas S."/>
            <person name="Kuo A."/>
            <person name="Mondo S."/>
            <person name="Pangilinan J."/>
            <person name="Riley R."/>
            <person name="LaButti K."/>
            <person name="Andreopoulos B."/>
            <person name="Lipzen A."/>
            <person name="Chen C."/>
            <person name="Yan M."/>
            <person name="Daum C."/>
            <person name="Ng V."/>
            <person name="Clum A."/>
            <person name="Steindorff A."/>
            <person name="Ohm R.A."/>
            <person name="Martin F."/>
            <person name="Silar P."/>
            <person name="Natvig D.O."/>
            <person name="Lalanne C."/>
            <person name="Gautier V."/>
            <person name="Ament-Velasquez S.L."/>
            <person name="Kruys A."/>
            <person name="Hutchinson M.I."/>
            <person name="Powell A.J."/>
            <person name="Barry K."/>
            <person name="Miller A.N."/>
            <person name="Grigoriev I.V."/>
            <person name="Debuchy R."/>
            <person name="Gladieux P."/>
            <person name="Hiltunen Thoren M."/>
            <person name="Johannesson H."/>
        </authorList>
    </citation>
    <scope>NUCLEOTIDE SEQUENCE</scope>
    <source>
        <strain evidence="2">PSN293</strain>
    </source>
</reference>
<dbReference type="PANTHER" id="PTHR35394">
    <property type="entry name" value="DUF3176 DOMAIN-CONTAINING PROTEIN"/>
    <property type="match status" value="1"/>
</dbReference>
<reference evidence="2" key="2">
    <citation type="submission" date="2023-05" db="EMBL/GenBank/DDBJ databases">
        <authorList>
            <consortium name="Lawrence Berkeley National Laboratory"/>
            <person name="Steindorff A."/>
            <person name="Hensen N."/>
            <person name="Bonometti L."/>
            <person name="Westerberg I."/>
            <person name="Brannstrom I.O."/>
            <person name="Guillou S."/>
            <person name="Cros-Aarteil S."/>
            <person name="Calhoun S."/>
            <person name="Haridas S."/>
            <person name="Kuo A."/>
            <person name="Mondo S."/>
            <person name="Pangilinan J."/>
            <person name="Riley R."/>
            <person name="Labutti K."/>
            <person name="Andreopoulos B."/>
            <person name="Lipzen A."/>
            <person name="Chen C."/>
            <person name="Yanf M."/>
            <person name="Daum C."/>
            <person name="Ng V."/>
            <person name="Clum A."/>
            <person name="Ohm R."/>
            <person name="Martin F."/>
            <person name="Silar P."/>
            <person name="Natvig D."/>
            <person name="Lalanne C."/>
            <person name="Gautier V."/>
            <person name="Ament-Velasquez S.L."/>
            <person name="Kruys A."/>
            <person name="Hutchinson M.I."/>
            <person name="Powell A.J."/>
            <person name="Barry K."/>
            <person name="Miller A.N."/>
            <person name="Grigoriev I.V."/>
            <person name="Debuchy R."/>
            <person name="Gladieux P."/>
            <person name="Thoren M.H."/>
            <person name="Johannesson H."/>
        </authorList>
    </citation>
    <scope>NUCLEOTIDE SEQUENCE</scope>
    <source>
        <strain evidence="2">PSN293</strain>
    </source>
</reference>
<evidence type="ECO:0000256" key="1">
    <source>
        <dbReference type="SAM" id="Phobius"/>
    </source>
</evidence>
<feature type="transmembrane region" description="Helical" evidence="1">
    <location>
        <begin position="35"/>
        <end position="58"/>
    </location>
</feature>
<evidence type="ECO:0000313" key="2">
    <source>
        <dbReference type="EMBL" id="KAK4212581.1"/>
    </source>
</evidence>
<dbReference type="EMBL" id="MU858124">
    <property type="protein sequence ID" value="KAK4212581.1"/>
    <property type="molecule type" value="Genomic_DNA"/>
</dbReference>
<dbReference type="AlphaFoldDB" id="A0AAN6Y744"/>
<evidence type="ECO:0000313" key="3">
    <source>
        <dbReference type="Proteomes" id="UP001301769"/>
    </source>
</evidence>
<organism evidence="2 3">
    <name type="scientific">Rhypophila decipiens</name>
    <dbReference type="NCBI Taxonomy" id="261697"/>
    <lineage>
        <taxon>Eukaryota</taxon>
        <taxon>Fungi</taxon>
        <taxon>Dikarya</taxon>
        <taxon>Ascomycota</taxon>
        <taxon>Pezizomycotina</taxon>
        <taxon>Sordariomycetes</taxon>
        <taxon>Sordariomycetidae</taxon>
        <taxon>Sordariales</taxon>
        <taxon>Naviculisporaceae</taxon>
        <taxon>Rhypophila</taxon>
    </lineage>
</organism>
<comment type="caution">
    <text evidence="2">The sequence shown here is derived from an EMBL/GenBank/DDBJ whole genome shotgun (WGS) entry which is preliminary data.</text>
</comment>
<accession>A0AAN6Y744</accession>
<keyword evidence="1" id="KW-0472">Membrane</keyword>
<keyword evidence="1" id="KW-0812">Transmembrane</keyword>
<feature type="transmembrane region" description="Helical" evidence="1">
    <location>
        <begin position="129"/>
        <end position="154"/>
    </location>
</feature>
<gene>
    <name evidence="2" type="ORF">QBC37DRAFT_287669</name>
</gene>
<name>A0AAN6Y744_9PEZI</name>
<protein>
    <submittedName>
        <fullName evidence="2">Uncharacterized protein</fullName>
    </submittedName>
</protein>
<keyword evidence="1" id="KW-1133">Transmembrane helix</keyword>
<feature type="transmembrane region" description="Helical" evidence="1">
    <location>
        <begin position="78"/>
        <end position="97"/>
    </location>
</feature>
<feature type="transmembrane region" description="Helical" evidence="1">
    <location>
        <begin position="535"/>
        <end position="557"/>
    </location>
</feature>
<dbReference type="Pfam" id="PF11374">
    <property type="entry name" value="DUF3176"/>
    <property type="match status" value="1"/>
</dbReference>